<feature type="domain" description="DNA methylase adenine-specific" evidence="3">
    <location>
        <begin position="128"/>
        <end position="364"/>
    </location>
</feature>
<dbReference type="Pfam" id="PF02384">
    <property type="entry name" value="N6_Mtase"/>
    <property type="match status" value="1"/>
</dbReference>
<dbReference type="AlphaFoldDB" id="F4GZG9"/>
<dbReference type="eggNOG" id="COG0286">
    <property type="taxonomic scope" value="Bacteria"/>
</dbReference>
<evidence type="ECO:0000256" key="1">
    <source>
        <dbReference type="ARBA" id="ARBA00022747"/>
    </source>
</evidence>
<keyword evidence="4" id="KW-0808">Transferase</keyword>
<dbReference type="PANTHER" id="PTHR42998">
    <property type="entry name" value="TYPE I RESTRICTION ENZYME HINDVIIP M PROTEIN-RELATED"/>
    <property type="match status" value="1"/>
</dbReference>
<keyword evidence="5" id="KW-1185">Reference proteome</keyword>
<dbReference type="SUPFAM" id="SSF53335">
    <property type="entry name" value="S-adenosyl-L-methionine-dependent methyltransferases"/>
    <property type="match status" value="1"/>
</dbReference>
<keyword evidence="4" id="KW-0489">Methyltransferase</keyword>
<protein>
    <submittedName>
        <fullName evidence="4">N-6 DNA methylase</fullName>
    </submittedName>
</protein>
<dbReference type="STRING" id="590998.Celf_0750"/>
<dbReference type="Gene3D" id="3.90.220.20">
    <property type="entry name" value="DNA methylase specificity domains"/>
    <property type="match status" value="1"/>
</dbReference>
<reference evidence="4 5" key="1">
    <citation type="submission" date="2011-04" db="EMBL/GenBank/DDBJ databases">
        <title>Complete sequence of Cellulomonas fimi ATCC 484.</title>
        <authorList>
            <consortium name="US DOE Joint Genome Institute"/>
            <person name="Lucas S."/>
            <person name="Han J."/>
            <person name="Lapidus A."/>
            <person name="Cheng J.-F."/>
            <person name="Goodwin L."/>
            <person name="Pitluck S."/>
            <person name="Peters L."/>
            <person name="Chertkov O."/>
            <person name="Detter J.C."/>
            <person name="Han C."/>
            <person name="Tapia R."/>
            <person name="Land M."/>
            <person name="Hauser L."/>
            <person name="Kyrpides N."/>
            <person name="Ivanova N."/>
            <person name="Ovchinnikova G."/>
            <person name="Pagani I."/>
            <person name="Mead D."/>
            <person name="Brumm P."/>
            <person name="Woyke T."/>
        </authorList>
    </citation>
    <scope>NUCLEOTIDE SEQUENCE [LARGE SCALE GENOMIC DNA]</scope>
    <source>
        <strain evidence="5">ATCC 484 / DSM 20113 / JCM 1341 / NBRC 15513 / NCIMB 8980 / NCTC 7547</strain>
    </source>
</reference>
<dbReference type="eggNOG" id="COG0732">
    <property type="taxonomic scope" value="Bacteria"/>
</dbReference>
<keyword evidence="2" id="KW-0238">DNA-binding</keyword>
<dbReference type="Proteomes" id="UP000008460">
    <property type="component" value="Chromosome"/>
</dbReference>
<organism evidence="4 5">
    <name type="scientific">Cellulomonas fimi (strain ATCC 484 / DSM 20113 / JCM 1341 / CCUG 24087 / LMG 16345 / NBRC 15513 / NCIMB 8980 / NCTC 7547 / NRS-133)</name>
    <dbReference type="NCBI Taxonomy" id="590998"/>
    <lineage>
        <taxon>Bacteria</taxon>
        <taxon>Bacillati</taxon>
        <taxon>Actinomycetota</taxon>
        <taxon>Actinomycetes</taxon>
        <taxon>Micrococcales</taxon>
        <taxon>Cellulomonadaceae</taxon>
        <taxon>Cellulomonas</taxon>
    </lineage>
</organism>
<accession>F4GZG9</accession>
<dbReference type="InterPro" id="IPR052916">
    <property type="entry name" value="Type-I_RE_MTase_Subunit"/>
</dbReference>
<evidence type="ECO:0000313" key="5">
    <source>
        <dbReference type="Proteomes" id="UP000008460"/>
    </source>
</evidence>
<dbReference type="InterPro" id="IPR044946">
    <property type="entry name" value="Restrct_endonuc_typeI_TRD_sf"/>
</dbReference>
<dbReference type="REBASE" id="35615">
    <property type="entry name" value="M.Cfi484ORF750P"/>
</dbReference>
<dbReference type="EMBL" id="CP002666">
    <property type="protein sequence ID" value="AEE44890.1"/>
    <property type="molecule type" value="Genomic_DNA"/>
</dbReference>
<dbReference type="KEGG" id="cfi:Celf_0750"/>
<proteinExistence type="predicted"/>
<dbReference type="InterPro" id="IPR003356">
    <property type="entry name" value="DNA_methylase_A-5"/>
</dbReference>
<dbReference type="PROSITE" id="PS00092">
    <property type="entry name" value="N6_MTASE"/>
    <property type="match status" value="1"/>
</dbReference>
<dbReference type="HOGENOM" id="CLU_008343_0_1_11"/>
<dbReference type="GO" id="GO:0032259">
    <property type="term" value="P:methylation"/>
    <property type="evidence" value="ECO:0007669"/>
    <property type="project" value="UniProtKB-KW"/>
</dbReference>
<dbReference type="PRINTS" id="PR00507">
    <property type="entry name" value="N12N6MTFRASE"/>
</dbReference>
<dbReference type="InterPro" id="IPR002052">
    <property type="entry name" value="DNA_methylase_N6_adenine_CS"/>
</dbReference>
<dbReference type="InterPro" id="IPR029063">
    <property type="entry name" value="SAM-dependent_MTases_sf"/>
</dbReference>
<sequence>MARMPAAPRASLGEAFRGLYYYLYANGQASRAERIVEDMTLALLAKLAVERTASMRTYDEVLDGASPDVLLDLVAAQFPGAIRPEERFNNDAAAVRDALRALRDVELSDAPAHVVGEAFQAVVGPRVRGEKGQFFTPRSLVAAMVAIVDPQPGEKVVDPAAGSGGFLVEAHAHAAGRGGAATVVGGDKDFDLFRLQTALLAMVAGDDAHPHHQNSLDLDAWSHVAAGGLGTYDVVLANPPFGARIGVEDQALLGRYDLAHVWSRDPRTGGWRRTDTVDRSRDPQILFLELCVRLLRPGGRMGIVLPEGVFGNAGSAYVWEWLRTQGAIEALLDCPRTTFQPGTDTKTNVLFFRKDAPQGPTWVASALHCGHDRRGRRVDASGRSVADDFPALAAEHAQRGTDGSRWQQADLTDATYLVPRYFERPAPRTPQEARLVEGARWVSLGDLVHDGALTVRKGHEPGSDAYGTGDVPFVRTSDVANFEVSTDPTKSVSEEVWARYRDSQALRPGDLLMVVDGRYRIGTAAMVTQRTVRSVIQSHLRILSVTPGTPDLDPYALLYALTLPSVRLRVRDLVFVQSTLGTLGARLFELEVPLLGGDGPWRGSVEAFRRVLDGRDALLTELERATAGETFEL</sequence>
<evidence type="ECO:0000259" key="3">
    <source>
        <dbReference type="Pfam" id="PF02384"/>
    </source>
</evidence>
<keyword evidence="1" id="KW-0680">Restriction system</keyword>
<dbReference type="PANTHER" id="PTHR42998:SF1">
    <property type="entry name" value="TYPE I RESTRICTION ENZYME HINDI METHYLASE SUBUNIT"/>
    <property type="match status" value="1"/>
</dbReference>
<name>F4GZG9_CELFA</name>
<dbReference type="GO" id="GO:0003677">
    <property type="term" value="F:DNA binding"/>
    <property type="evidence" value="ECO:0007669"/>
    <property type="project" value="UniProtKB-KW"/>
</dbReference>
<dbReference type="Gene3D" id="3.40.50.150">
    <property type="entry name" value="Vaccinia Virus protein VP39"/>
    <property type="match status" value="1"/>
</dbReference>
<dbReference type="SUPFAM" id="SSF116734">
    <property type="entry name" value="DNA methylase specificity domain"/>
    <property type="match status" value="1"/>
</dbReference>
<gene>
    <name evidence="4" type="ordered locus">Celf_0750</name>
</gene>
<evidence type="ECO:0000256" key="2">
    <source>
        <dbReference type="ARBA" id="ARBA00023125"/>
    </source>
</evidence>
<evidence type="ECO:0000313" key="4">
    <source>
        <dbReference type="EMBL" id="AEE44890.1"/>
    </source>
</evidence>
<dbReference type="GO" id="GO:0008170">
    <property type="term" value="F:N-methyltransferase activity"/>
    <property type="evidence" value="ECO:0007669"/>
    <property type="project" value="InterPro"/>
</dbReference>
<dbReference type="GO" id="GO:0009307">
    <property type="term" value="P:DNA restriction-modification system"/>
    <property type="evidence" value="ECO:0007669"/>
    <property type="project" value="UniProtKB-KW"/>
</dbReference>